<feature type="region of interest" description="Disordered" evidence="5">
    <location>
        <begin position="319"/>
        <end position="345"/>
    </location>
</feature>
<dbReference type="SUPFAM" id="SSF52799">
    <property type="entry name" value="(Phosphotyrosine protein) phosphatases II"/>
    <property type="match status" value="1"/>
</dbReference>
<dbReference type="InterPro" id="IPR000340">
    <property type="entry name" value="Dual-sp_phosphatase_cat-dom"/>
</dbReference>
<dbReference type="SMART" id="SM00450">
    <property type="entry name" value="RHOD"/>
    <property type="match status" value="1"/>
</dbReference>
<evidence type="ECO:0000256" key="4">
    <source>
        <dbReference type="ARBA" id="ARBA00022912"/>
    </source>
</evidence>
<dbReference type="InterPro" id="IPR029021">
    <property type="entry name" value="Prot-tyrosine_phosphatase-like"/>
</dbReference>
<feature type="region of interest" description="Disordered" evidence="5">
    <location>
        <begin position="633"/>
        <end position="656"/>
    </location>
</feature>
<dbReference type="InterPro" id="IPR020422">
    <property type="entry name" value="TYR_PHOSPHATASE_DUAL_dom"/>
</dbReference>
<name>A0A1S3HBU3_LINAN</name>
<proteinExistence type="inferred from homology"/>
<dbReference type="PRINTS" id="PR01764">
    <property type="entry name" value="MAPKPHPHTASE"/>
</dbReference>
<evidence type="ECO:0000256" key="1">
    <source>
        <dbReference type="ARBA" id="ARBA00008601"/>
    </source>
</evidence>
<dbReference type="RefSeq" id="XP_013383482.1">
    <property type="nucleotide sequence ID" value="XM_013528028.1"/>
</dbReference>
<dbReference type="GeneID" id="106153898"/>
<evidence type="ECO:0000313" key="9">
    <source>
        <dbReference type="Proteomes" id="UP000085678"/>
    </source>
</evidence>
<evidence type="ECO:0000259" key="7">
    <source>
        <dbReference type="PROSITE" id="PS50056"/>
    </source>
</evidence>
<feature type="region of interest" description="Disordered" evidence="5">
    <location>
        <begin position="423"/>
        <end position="444"/>
    </location>
</feature>
<dbReference type="FunFam" id="3.90.190.10:FF:000208">
    <property type="entry name" value="Vh5 dual specificity phosphatase, putative"/>
    <property type="match status" value="1"/>
</dbReference>
<dbReference type="GO" id="GO:0043409">
    <property type="term" value="P:negative regulation of MAPK cascade"/>
    <property type="evidence" value="ECO:0007669"/>
    <property type="project" value="TreeGrafter"/>
</dbReference>
<comment type="similarity">
    <text evidence="1">Belongs to the protein-tyrosine phosphatase family. Non-receptor class dual specificity subfamily.</text>
</comment>
<accession>A0A1S3HBU3</accession>
<dbReference type="PROSITE" id="PS50054">
    <property type="entry name" value="TYR_PHOSPHATASE_DUAL"/>
    <property type="match status" value="1"/>
</dbReference>
<dbReference type="CDD" id="cd14568">
    <property type="entry name" value="DSP_MKP_classIII"/>
    <property type="match status" value="1"/>
</dbReference>
<dbReference type="Proteomes" id="UP000085678">
    <property type="component" value="Unplaced"/>
</dbReference>
<dbReference type="PROSITE" id="PS50206">
    <property type="entry name" value="RHODANESE_3"/>
    <property type="match status" value="1"/>
</dbReference>
<dbReference type="SUPFAM" id="SSF52821">
    <property type="entry name" value="Rhodanese/Cell cycle control phosphatase"/>
    <property type="match status" value="1"/>
</dbReference>
<feature type="compositionally biased region" description="Low complexity" evidence="5">
    <location>
        <begin position="764"/>
        <end position="780"/>
    </location>
</feature>
<feature type="compositionally biased region" description="Polar residues" evidence="5">
    <location>
        <begin position="590"/>
        <end position="599"/>
    </location>
</feature>
<dbReference type="PANTHER" id="PTHR10159">
    <property type="entry name" value="DUAL SPECIFICITY PROTEIN PHOSPHATASE"/>
    <property type="match status" value="1"/>
</dbReference>
<gene>
    <name evidence="10 11" type="primary">LOC106153898</name>
</gene>
<feature type="region of interest" description="Disordered" evidence="5">
    <location>
        <begin position="479"/>
        <end position="618"/>
    </location>
</feature>
<dbReference type="KEGG" id="lak:106153898"/>
<dbReference type="PROSITE" id="PS50056">
    <property type="entry name" value="TYR_PHOSPHATASE_2"/>
    <property type="match status" value="1"/>
</dbReference>
<keyword evidence="3" id="KW-0378">Hydrolase</keyword>
<dbReference type="InterPro" id="IPR036873">
    <property type="entry name" value="Rhodanese-like_dom_sf"/>
</dbReference>
<feature type="region of interest" description="Disordered" evidence="5">
    <location>
        <begin position="756"/>
        <end position="780"/>
    </location>
</feature>
<dbReference type="Pfam" id="PF00782">
    <property type="entry name" value="DSPc"/>
    <property type="match status" value="1"/>
</dbReference>
<dbReference type="GO" id="GO:0005737">
    <property type="term" value="C:cytoplasm"/>
    <property type="evidence" value="ECO:0007669"/>
    <property type="project" value="TreeGrafter"/>
</dbReference>
<dbReference type="AlphaFoldDB" id="A0A1S3HBU3"/>
<feature type="compositionally biased region" description="Polar residues" evidence="5">
    <location>
        <begin position="521"/>
        <end position="543"/>
    </location>
</feature>
<feature type="domain" description="Tyrosine-protein phosphatase" evidence="6">
    <location>
        <begin position="165"/>
        <end position="307"/>
    </location>
</feature>
<dbReference type="InterPro" id="IPR001763">
    <property type="entry name" value="Rhodanese-like_dom"/>
</dbReference>
<feature type="compositionally biased region" description="Polar residues" evidence="5">
    <location>
        <begin position="428"/>
        <end position="439"/>
    </location>
</feature>
<dbReference type="CDD" id="cd01446">
    <property type="entry name" value="DSP_MapKP"/>
    <property type="match status" value="1"/>
</dbReference>
<feature type="region of interest" description="Disordered" evidence="5">
    <location>
        <begin position="370"/>
        <end position="399"/>
    </location>
</feature>
<evidence type="ECO:0000259" key="6">
    <source>
        <dbReference type="PROSITE" id="PS50054"/>
    </source>
</evidence>
<dbReference type="PROSITE" id="PS00383">
    <property type="entry name" value="TYR_PHOSPHATASE_1"/>
    <property type="match status" value="1"/>
</dbReference>
<dbReference type="GO" id="GO:0033550">
    <property type="term" value="F:MAP kinase tyrosine phosphatase activity"/>
    <property type="evidence" value="ECO:0007669"/>
    <property type="project" value="TreeGrafter"/>
</dbReference>
<feature type="compositionally biased region" description="Low complexity" evidence="5">
    <location>
        <begin position="544"/>
        <end position="555"/>
    </location>
</feature>
<keyword evidence="9" id="KW-1185">Reference proteome</keyword>
<evidence type="ECO:0000256" key="2">
    <source>
        <dbReference type="ARBA" id="ARBA00013064"/>
    </source>
</evidence>
<keyword evidence="4" id="KW-0904">Protein phosphatase</keyword>
<dbReference type="GO" id="GO:0008330">
    <property type="term" value="F:protein tyrosine/threonine phosphatase activity"/>
    <property type="evidence" value="ECO:0007669"/>
    <property type="project" value="TreeGrafter"/>
</dbReference>
<evidence type="ECO:0000259" key="8">
    <source>
        <dbReference type="PROSITE" id="PS50206"/>
    </source>
</evidence>
<evidence type="ECO:0000256" key="3">
    <source>
        <dbReference type="ARBA" id="ARBA00022801"/>
    </source>
</evidence>
<dbReference type="FunFam" id="3.40.250.10:FF:000020">
    <property type="entry name" value="Dual specificity protein phosphatase 8"/>
    <property type="match status" value="1"/>
</dbReference>
<protein>
    <recommendedName>
        <fullName evidence="2">protein-tyrosine-phosphatase</fullName>
        <ecNumber evidence="2">3.1.3.48</ecNumber>
    </recommendedName>
</protein>
<reference evidence="10 11" key="1">
    <citation type="submission" date="2025-04" db="UniProtKB">
        <authorList>
            <consortium name="RefSeq"/>
        </authorList>
    </citation>
    <scope>IDENTIFICATION</scope>
    <source>
        <tissue evidence="10 11">Gonads</tissue>
    </source>
</reference>
<evidence type="ECO:0000256" key="5">
    <source>
        <dbReference type="SAM" id="MobiDB-lite"/>
    </source>
</evidence>
<dbReference type="Gene3D" id="3.90.190.10">
    <property type="entry name" value="Protein tyrosine phosphatase superfamily"/>
    <property type="match status" value="1"/>
</dbReference>
<feature type="compositionally biased region" description="Polar residues" evidence="5">
    <location>
        <begin position="575"/>
        <end position="584"/>
    </location>
</feature>
<feature type="compositionally biased region" description="Polar residues" evidence="5">
    <location>
        <begin position="490"/>
        <end position="512"/>
    </location>
</feature>
<feature type="compositionally biased region" description="Polar residues" evidence="5">
    <location>
        <begin position="377"/>
        <end position="396"/>
    </location>
</feature>
<sequence>MSVPQKKHIWEMATVQELVQLIHSDMEKLLIIDSRSFLEYNTCNIINAVNVCCSKLVKRRLQQDKVTVRELLSQACEFDLDQDYQIIVYDQCTENPETLTEDCFLVVLLKKLSAAFNSVKMLKGGFLEFQATFPALCESKSVDHKGIHASLTSMSQPCLPVSNVGPTRILPFLYLGSQNDALSQETMQKNGINYVLNVSLNCPKPPFIQEGHFIRIPVNDNYSAKLLPHFHKAFQYLDKVREANGCVLVHCLAGISRSPTLAIAYIMQHYSMTSEEAYRYVKDKRPTISPNFNFLGQLLEYEKQMKRYCSPLVTPLPFPPTATPTPTNQDSPLSWPNPKTSPFSTIQESSSLNAQSPTTALAKLNFDQPLTPEAAPSKSSETSVSPFFPPTRTQLPSPKIPAFKSATLPASIGCSLRERLSLTRVQKRSSSPASTSFGSKTADDLSIGHVPSSDMISSFPTTSLDQLNFTPCFALDESKSKTSGIKRPHSTNTGISQLQTVESKSESGSVTGKRSWGVGMTESTTPKESVSHASGTDRTTIAANPSRSNSNNTSPGLKTTGTKRPLDFGKPLESTHVSGTKSPTAPSPMSPSLINTGDSQVKLRSPENRAKRQLVRPNSIAFSTYPSFDLGCNGSDSSTSNSPDTKAPKSSNMDMETCKKKLLLESKKYTNGASTMQTFASNVALETVLGKSRLFEHCRKSRSLDDILSSPEDERKHASCGCIKKKMSKSSLLKSAMVADLFPQTMGLEHVQCRCRGASDPHHQSNSSISSSSSHNSLHGSVEIIQVS</sequence>
<dbReference type="PANTHER" id="PTHR10159:SF533">
    <property type="entry name" value="TYROSINE-PROTEIN PHOSPHATASE VHP-1"/>
    <property type="match status" value="1"/>
</dbReference>
<evidence type="ECO:0000313" key="10">
    <source>
        <dbReference type="RefSeq" id="XP_013383482.1"/>
    </source>
</evidence>
<evidence type="ECO:0000313" key="11">
    <source>
        <dbReference type="RefSeq" id="XP_013383483.1"/>
    </source>
</evidence>
<dbReference type="OrthoDB" id="426001at2759"/>
<feature type="compositionally biased region" description="Polar residues" evidence="5">
    <location>
        <begin position="634"/>
        <end position="654"/>
    </location>
</feature>
<dbReference type="STRING" id="7574.A0A1S3HBU3"/>
<dbReference type="GO" id="GO:0017017">
    <property type="term" value="F:MAP kinase tyrosine/serine/threonine phosphatase activity"/>
    <property type="evidence" value="ECO:0007669"/>
    <property type="project" value="InterPro"/>
</dbReference>
<dbReference type="InterPro" id="IPR000387">
    <property type="entry name" value="Tyr_Pase_dom"/>
</dbReference>
<dbReference type="Pfam" id="PF00581">
    <property type="entry name" value="Rhodanese"/>
    <property type="match status" value="1"/>
</dbReference>
<organism evidence="9 11">
    <name type="scientific">Lingula anatina</name>
    <name type="common">Brachiopod</name>
    <name type="synonym">Lingula unguis</name>
    <dbReference type="NCBI Taxonomy" id="7574"/>
    <lineage>
        <taxon>Eukaryota</taxon>
        <taxon>Metazoa</taxon>
        <taxon>Spiralia</taxon>
        <taxon>Lophotrochozoa</taxon>
        <taxon>Brachiopoda</taxon>
        <taxon>Linguliformea</taxon>
        <taxon>Lingulata</taxon>
        <taxon>Lingulida</taxon>
        <taxon>Linguloidea</taxon>
        <taxon>Lingulidae</taxon>
        <taxon>Lingula</taxon>
    </lineage>
</organism>
<feature type="compositionally biased region" description="Polar residues" evidence="5">
    <location>
        <begin position="328"/>
        <end position="345"/>
    </location>
</feature>
<dbReference type="SMART" id="SM00195">
    <property type="entry name" value="DSPc"/>
    <property type="match status" value="1"/>
</dbReference>
<dbReference type="RefSeq" id="XP_013383483.1">
    <property type="nucleotide sequence ID" value="XM_013528029.1"/>
</dbReference>
<dbReference type="Gene3D" id="3.40.250.10">
    <property type="entry name" value="Rhodanese-like domain"/>
    <property type="match status" value="1"/>
</dbReference>
<feature type="domain" description="Tyrosine specific protein phosphatases" evidence="7">
    <location>
        <begin position="228"/>
        <end position="288"/>
    </location>
</feature>
<dbReference type="EC" id="3.1.3.48" evidence="2"/>
<feature type="domain" description="Rhodanese" evidence="8">
    <location>
        <begin position="25"/>
        <end position="138"/>
    </location>
</feature>
<dbReference type="InterPro" id="IPR008343">
    <property type="entry name" value="MKP"/>
</dbReference>
<dbReference type="InterPro" id="IPR016130">
    <property type="entry name" value="Tyr_Pase_AS"/>
</dbReference>